<proteinExistence type="predicted"/>
<feature type="domain" description="Peptidase S9 prolyl oligopeptidase catalytic" evidence="2">
    <location>
        <begin position="1"/>
        <end position="148"/>
    </location>
</feature>
<dbReference type="PANTHER" id="PTHR42776">
    <property type="entry name" value="SERINE PEPTIDASE S9 FAMILY MEMBER"/>
    <property type="match status" value="1"/>
</dbReference>
<sequence>MGGSYGGYATLAGLAFTPDVYAAGVDIVGPSNLFTLLDSVPAYWESGRAFLYGMVGDPRTEEGKKRMQEASPLFSVDKINKPLLIVQGANDPRVKQAEADQIVIALRDKGKKVNYILADDEGHGFRKPVNNMAMYAETEKFLSEVIGGRYQKDMPENVAKRLKEMTVDITKVTYKPAEKAKAAKVTP</sequence>
<dbReference type="Pfam" id="PF00326">
    <property type="entry name" value="Peptidase_S9"/>
    <property type="match status" value="1"/>
</dbReference>
<accession>A0A3S0N5J3</accession>
<keyword evidence="1" id="KW-0378">Hydrolase</keyword>
<dbReference type="InterPro" id="IPR029058">
    <property type="entry name" value="AB_hydrolase_fold"/>
</dbReference>
<dbReference type="GO" id="GO:0006508">
    <property type="term" value="P:proteolysis"/>
    <property type="evidence" value="ECO:0007669"/>
    <property type="project" value="InterPro"/>
</dbReference>
<dbReference type="PANTHER" id="PTHR42776:SF27">
    <property type="entry name" value="DIPEPTIDYL PEPTIDASE FAMILY MEMBER 6"/>
    <property type="match status" value="1"/>
</dbReference>
<dbReference type="InterPro" id="IPR001375">
    <property type="entry name" value="Peptidase_S9_cat"/>
</dbReference>
<dbReference type="SUPFAM" id="SSF53474">
    <property type="entry name" value="alpha/beta-Hydrolases"/>
    <property type="match status" value="1"/>
</dbReference>
<name>A0A3S0N5J3_9FLAO</name>
<evidence type="ECO:0000313" key="3">
    <source>
        <dbReference type="EMBL" id="RTZ46559.1"/>
    </source>
</evidence>
<dbReference type="Gene3D" id="3.40.50.1820">
    <property type="entry name" value="alpha/beta hydrolase"/>
    <property type="match status" value="1"/>
</dbReference>
<organism evidence="3 4">
    <name type="scientific">Chryseobacterium arthrosphaerae</name>
    <dbReference type="NCBI Taxonomy" id="651561"/>
    <lineage>
        <taxon>Bacteria</taxon>
        <taxon>Pseudomonadati</taxon>
        <taxon>Bacteroidota</taxon>
        <taxon>Flavobacteriia</taxon>
        <taxon>Flavobacteriales</taxon>
        <taxon>Weeksellaceae</taxon>
        <taxon>Chryseobacterium group</taxon>
        <taxon>Chryseobacterium</taxon>
    </lineage>
</organism>
<gene>
    <name evidence="3" type="ORF">EJ377_20810</name>
</gene>
<dbReference type="EMBL" id="RYFC01000003">
    <property type="protein sequence ID" value="RTZ46559.1"/>
    <property type="molecule type" value="Genomic_DNA"/>
</dbReference>
<evidence type="ECO:0000259" key="2">
    <source>
        <dbReference type="Pfam" id="PF00326"/>
    </source>
</evidence>
<reference evidence="3 4" key="1">
    <citation type="submission" date="2018-12" db="EMBL/GenBank/DDBJ databases">
        <title>Draft Genome Sequence of Chryseobacterium arthrosphaerae strain ED882-96 Isolated from the Blood of a Patient with Liver Cirrhosis in Taiwan.</title>
        <authorList>
            <person name="Lin J.-N."/>
            <person name="Lai C.-H."/>
            <person name="Yang C.-H."/>
            <person name="Huang Y.-H."/>
        </authorList>
    </citation>
    <scope>NUCLEOTIDE SEQUENCE [LARGE SCALE GENOMIC DNA]</scope>
    <source>
        <strain evidence="3 4">ED882-96</strain>
    </source>
</reference>
<dbReference type="GO" id="GO:0004252">
    <property type="term" value="F:serine-type endopeptidase activity"/>
    <property type="evidence" value="ECO:0007669"/>
    <property type="project" value="TreeGrafter"/>
</dbReference>
<evidence type="ECO:0000313" key="4">
    <source>
        <dbReference type="Proteomes" id="UP000276953"/>
    </source>
</evidence>
<dbReference type="AlphaFoldDB" id="A0A3S0N5J3"/>
<protein>
    <recommendedName>
        <fullName evidence="2">Peptidase S9 prolyl oligopeptidase catalytic domain-containing protein</fullName>
    </recommendedName>
</protein>
<evidence type="ECO:0000256" key="1">
    <source>
        <dbReference type="ARBA" id="ARBA00022801"/>
    </source>
</evidence>
<comment type="caution">
    <text evidence="3">The sequence shown here is derived from an EMBL/GenBank/DDBJ whole genome shotgun (WGS) entry which is preliminary data.</text>
</comment>
<dbReference type="Proteomes" id="UP000276953">
    <property type="component" value="Unassembled WGS sequence"/>
</dbReference>